<keyword evidence="3" id="KW-1185">Reference proteome</keyword>
<name>A0ABD0LK50_9CAEN</name>
<dbReference type="AlphaFoldDB" id="A0ABD0LK50"/>
<comment type="caution">
    <text evidence="2">The sequence shown here is derived from an EMBL/GenBank/DDBJ whole genome shotgun (WGS) entry which is preliminary data.</text>
</comment>
<feature type="region of interest" description="Disordered" evidence="1">
    <location>
        <begin position="122"/>
        <end position="144"/>
    </location>
</feature>
<dbReference type="InterPro" id="IPR026858">
    <property type="entry name" value="Vezatin"/>
</dbReference>
<dbReference type="PANTHER" id="PTHR15989">
    <property type="entry name" value="VEZATIN"/>
    <property type="match status" value="1"/>
</dbReference>
<evidence type="ECO:0000313" key="3">
    <source>
        <dbReference type="Proteomes" id="UP001519460"/>
    </source>
</evidence>
<accession>A0ABD0LK50</accession>
<gene>
    <name evidence="2" type="ORF">BaRGS_00009228</name>
</gene>
<dbReference type="PANTHER" id="PTHR15989:SF5">
    <property type="entry name" value="VEZATIN"/>
    <property type="match status" value="1"/>
</dbReference>
<evidence type="ECO:0000313" key="2">
    <source>
        <dbReference type="EMBL" id="KAK7499576.1"/>
    </source>
</evidence>
<sequence>SIHELNRIHVSEFIRRLAVCFLKEGKMPKLDPVQELLQTVAQELDEGHRELQKHLDAHRHSSVSPAMRDAKTVTWQPLGAASQLQQTYLAVHSLELHLLAALKKLVNMVHAVIQDMGKVMEGKMEQEKSAPNQEGDETTTQEEIEETQRESWTSMLQMVRAELKASTGCLDEGVRHLEKKTTKGVSIVQLMPEVQAAQKANGSRVLKICAEDDPIIQDEVFEGYSEPQESGGRGDLSDITTAEEQAWRKKRKRDLKMCLTELGAIIAVRAADRQERERIAMERRKKTTDDAQ</sequence>
<feature type="non-terminal residue" evidence="2">
    <location>
        <position position="292"/>
    </location>
</feature>
<reference evidence="2 3" key="1">
    <citation type="journal article" date="2023" name="Sci. Data">
        <title>Genome assembly of the Korean intertidal mud-creeper Batillaria attramentaria.</title>
        <authorList>
            <person name="Patra A.K."/>
            <person name="Ho P.T."/>
            <person name="Jun S."/>
            <person name="Lee S.J."/>
            <person name="Kim Y."/>
            <person name="Won Y.J."/>
        </authorList>
    </citation>
    <scope>NUCLEOTIDE SEQUENCE [LARGE SCALE GENOMIC DNA]</scope>
    <source>
        <strain evidence="2">Wonlab-2016</strain>
    </source>
</reference>
<evidence type="ECO:0000256" key="1">
    <source>
        <dbReference type="SAM" id="MobiDB-lite"/>
    </source>
</evidence>
<feature type="compositionally biased region" description="Acidic residues" evidence="1">
    <location>
        <begin position="134"/>
        <end position="144"/>
    </location>
</feature>
<proteinExistence type="predicted"/>
<dbReference type="EMBL" id="JACVVK020000043">
    <property type="protein sequence ID" value="KAK7499576.1"/>
    <property type="molecule type" value="Genomic_DNA"/>
</dbReference>
<dbReference type="Proteomes" id="UP001519460">
    <property type="component" value="Unassembled WGS sequence"/>
</dbReference>
<feature type="non-terminal residue" evidence="2">
    <location>
        <position position="1"/>
    </location>
</feature>
<protein>
    <submittedName>
        <fullName evidence="2">Uncharacterized protein</fullName>
    </submittedName>
</protein>
<organism evidence="2 3">
    <name type="scientific">Batillaria attramentaria</name>
    <dbReference type="NCBI Taxonomy" id="370345"/>
    <lineage>
        <taxon>Eukaryota</taxon>
        <taxon>Metazoa</taxon>
        <taxon>Spiralia</taxon>
        <taxon>Lophotrochozoa</taxon>
        <taxon>Mollusca</taxon>
        <taxon>Gastropoda</taxon>
        <taxon>Caenogastropoda</taxon>
        <taxon>Sorbeoconcha</taxon>
        <taxon>Cerithioidea</taxon>
        <taxon>Batillariidae</taxon>
        <taxon>Batillaria</taxon>
    </lineage>
</organism>